<sequence length="169" mass="19813">MAIAGYRLIWKSGRNNHYYCMKRNFLFCFDYTSSLFCQQYRELLFHILVLSKSNRSSKLLMERNIRPCKSKSGKWKRNARLKNLIAPYSHTTRRSVQRFRNRPTEPFGKCRSNHNFFEPSQLQTSDNLDISVIGPDETRRVGDKTGFTDITNFADHPGKSIPQNLSPQE</sequence>
<dbReference type="AlphaFoldDB" id="A0A8J2L307"/>
<accession>A0A8J2L307</accession>
<gene>
    <name evidence="2" type="ORF">AFUS01_LOCUS25138</name>
</gene>
<reference evidence="2" key="1">
    <citation type="submission" date="2021-06" db="EMBL/GenBank/DDBJ databases">
        <authorList>
            <person name="Hodson N. C."/>
            <person name="Mongue J. A."/>
            <person name="Jaron S. K."/>
        </authorList>
    </citation>
    <scope>NUCLEOTIDE SEQUENCE</scope>
</reference>
<evidence type="ECO:0000313" key="2">
    <source>
        <dbReference type="EMBL" id="CAG7786574.1"/>
    </source>
</evidence>
<keyword evidence="3" id="KW-1185">Reference proteome</keyword>
<dbReference type="Proteomes" id="UP000708208">
    <property type="component" value="Unassembled WGS sequence"/>
</dbReference>
<evidence type="ECO:0000256" key="1">
    <source>
        <dbReference type="SAM" id="MobiDB-lite"/>
    </source>
</evidence>
<proteinExistence type="predicted"/>
<name>A0A8J2L307_9HEXA</name>
<feature type="non-terminal residue" evidence="2">
    <location>
        <position position="1"/>
    </location>
</feature>
<evidence type="ECO:0000313" key="3">
    <source>
        <dbReference type="Proteomes" id="UP000708208"/>
    </source>
</evidence>
<feature type="region of interest" description="Disordered" evidence="1">
    <location>
        <begin position="148"/>
        <end position="169"/>
    </location>
</feature>
<dbReference type="EMBL" id="CAJVCH010320660">
    <property type="protein sequence ID" value="CAG7786574.1"/>
    <property type="molecule type" value="Genomic_DNA"/>
</dbReference>
<comment type="caution">
    <text evidence="2">The sequence shown here is derived from an EMBL/GenBank/DDBJ whole genome shotgun (WGS) entry which is preliminary data.</text>
</comment>
<organism evidence="2 3">
    <name type="scientific">Allacma fusca</name>
    <dbReference type="NCBI Taxonomy" id="39272"/>
    <lineage>
        <taxon>Eukaryota</taxon>
        <taxon>Metazoa</taxon>
        <taxon>Ecdysozoa</taxon>
        <taxon>Arthropoda</taxon>
        <taxon>Hexapoda</taxon>
        <taxon>Collembola</taxon>
        <taxon>Symphypleona</taxon>
        <taxon>Sminthuridae</taxon>
        <taxon>Allacma</taxon>
    </lineage>
</organism>
<protein>
    <submittedName>
        <fullName evidence="2">Uncharacterized protein</fullName>
    </submittedName>
</protein>